<evidence type="ECO:0000313" key="1">
    <source>
        <dbReference type="EMBL" id="KAF2847332.1"/>
    </source>
</evidence>
<protein>
    <submittedName>
        <fullName evidence="1">Uncharacterized protein</fullName>
    </submittedName>
</protein>
<name>A0A6A7AW86_9PLEO</name>
<gene>
    <name evidence="1" type="ORF">T440DRAFT_212998</name>
</gene>
<organism evidence="1 2">
    <name type="scientific">Plenodomus tracheiphilus IPT5</name>
    <dbReference type="NCBI Taxonomy" id="1408161"/>
    <lineage>
        <taxon>Eukaryota</taxon>
        <taxon>Fungi</taxon>
        <taxon>Dikarya</taxon>
        <taxon>Ascomycota</taxon>
        <taxon>Pezizomycotina</taxon>
        <taxon>Dothideomycetes</taxon>
        <taxon>Pleosporomycetidae</taxon>
        <taxon>Pleosporales</taxon>
        <taxon>Pleosporineae</taxon>
        <taxon>Leptosphaeriaceae</taxon>
        <taxon>Plenodomus</taxon>
    </lineage>
</organism>
<accession>A0A6A7AW86</accession>
<dbReference type="EMBL" id="MU006327">
    <property type="protein sequence ID" value="KAF2847332.1"/>
    <property type="molecule type" value="Genomic_DNA"/>
</dbReference>
<proteinExistence type="predicted"/>
<dbReference type="AlphaFoldDB" id="A0A6A7AW86"/>
<keyword evidence="2" id="KW-1185">Reference proteome</keyword>
<dbReference type="Proteomes" id="UP000799423">
    <property type="component" value="Unassembled WGS sequence"/>
</dbReference>
<evidence type="ECO:0000313" key="2">
    <source>
        <dbReference type="Proteomes" id="UP000799423"/>
    </source>
</evidence>
<sequence length="103" mass="11680">MSSSTKRTHPASGIRLMPYTDYSSCNTKRTHKTRFGSRVTEANDIVNDSDDKDENSHIEVSGVCRLLIDGHKFEERELMKKTNLFSTGTLFTMSFPTTVTKML</sequence>
<reference evidence="1" key="1">
    <citation type="submission" date="2020-01" db="EMBL/GenBank/DDBJ databases">
        <authorList>
            <consortium name="DOE Joint Genome Institute"/>
            <person name="Haridas S."/>
            <person name="Albert R."/>
            <person name="Binder M."/>
            <person name="Bloem J."/>
            <person name="Labutti K."/>
            <person name="Salamov A."/>
            <person name="Andreopoulos B."/>
            <person name="Baker S.E."/>
            <person name="Barry K."/>
            <person name="Bills G."/>
            <person name="Bluhm B.H."/>
            <person name="Cannon C."/>
            <person name="Castanera R."/>
            <person name="Culley D.E."/>
            <person name="Daum C."/>
            <person name="Ezra D."/>
            <person name="Gonzalez J.B."/>
            <person name="Henrissat B."/>
            <person name="Kuo A."/>
            <person name="Liang C."/>
            <person name="Lipzen A."/>
            <person name="Lutzoni F."/>
            <person name="Magnuson J."/>
            <person name="Mondo S."/>
            <person name="Nolan M."/>
            <person name="Ohm R."/>
            <person name="Pangilinan J."/>
            <person name="Park H.-J."/>
            <person name="Ramirez L."/>
            <person name="Alfaro M."/>
            <person name="Sun H."/>
            <person name="Tritt A."/>
            <person name="Yoshinaga Y."/>
            <person name="Zwiers L.-H."/>
            <person name="Turgeon B.G."/>
            <person name="Goodwin S.B."/>
            <person name="Spatafora J.W."/>
            <person name="Crous P.W."/>
            <person name="Grigoriev I.V."/>
        </authorList>
    </citation>
    <scope>NUCLEOTIDE SEQUENCE</scope>
    <source>
        <strain evidence="1">IPT5</strain>
    </source>
</reference>